<keyword evidence="3 7" id="KW-0812">Transmembrane</keyword>
<dbReference type="InterPro" id="IPR011701">
    <property type="entry name" value="MFS"/>
</dbReference>
<evidence type="ECO:0000256" key="7">
    <source>
        <dbReference type="SAM" id="Phobius"/>
    </source>
</evidence>
<evidence type="ECO:0000256" key="6">
    <source>
        <dbReference type="SAM" id="MobiDB-lite"/>
    </source>
</evidence>
<evidence type="ECO:0000313" key="9">
    <source>
        <dbReference type="EMBL" id="EGF99005.1"/>
    </source>
</evidence>
<feature type="transmembrane region" description="Helical" evidence="7">
    <location>
        <begin position="145"/>
        <end position="163"/>
    </location>
</feature>
<feature type="transmembrane region" description="Helical" evidence="7">
    <location>
        <begin position="335"/>
        <end position="357"/>
    </location>
</feature>
<dbReference type="OrthoDB" id="419616at2759"/>
<feature type="domain" description="Major facilitator superfamily (MFS) profile" evidence="8">
    <location>
        <begin position="62"/>
        <end position="513"/>
    </location>
</feature>
<name>F4S8K5_MELLP</name>
<feature type="compositionally biased region" description="Polar residues" evidence="6">
    <location>
        <begin position="43"/>
        <end position="57"/>
    </location>
</feature>
<accession>F4S8K5</accession>
<keyword evidence="10" id="KW-1185">Reference proteome</keyword>
<keyword evidence="5 7" id="KW-0472">Membrane</keyword>
<dbReference type="AlphaFoldDB" id="F4S8K5"/>
<protein>
    <recommendedName>
        <fullName evidence="8">Major facilitator superfamily (MFS) profile domain-containing protein</fullName>
    </recommendedName>
</protein>
<dbReference type="VEuPathDB" id="FungiDB:MELLADRAFT_94938"/>
<dbReference type="PROSITE" id="PS50850">
    <property type="entry name" value="MFS"/>
    <property type="match status" value="1"/>
</dbReference>
<dbReference type="Proteomes" id="UP000001072">
    <property type="component" value="Unassembled WGS sequence"/>
</dbReference>
<evidence type="ECO:0000256" key="3">
    <source>
        <dbReference type="ARBA" id="ARBA00022692"/>
    </source>
</evidence>
<dbReference type="EMBL" id="GL883165">
    <property type="protein sequence ID" value="EGF99005.1"/>
    <property type="molecule type" value="Genomic_DNA"/>
</dbReference>
<feature type="transmembrane region" description="Helical" evidence="7">
    <location>
        <begin position="485"/>
        <end position="503"/>
    </location>
</feature>
<sequence>MVGSPPSSHDRLPCLPSSGQVHANYDSIPRDSPTSETPRDSRYSSNRFNGSRPSRSSLPKLQLSIICLMRLCEPIAFTVVFPMVAFLMPVWCNPDPKMVADFNKSLTEKEIGFYSGAVESVFAFSQLLTIMVWGKLSDRIGRKPVILCGLSGAIMSTIIFGFSHSFAQMLLARGLGGILNDTSSVIKSLPLVSQQMMAEMTTPENQALGFSFLPLSFAMGSTIGPLIGGYLSQPAERFPNSWFARTHFWHDFPWVLPCFVASIVPLVSCVLGYVYLEETLPLKRSIPHIESSAMDASNCESTTPLLHDSPAVVSAEPVSPGIFVLLRDRNLRTILVNYSLLSFQTIALEALLVLFAFTPIKSGGIGFSAANIGIALSISGVFTMIVQLTLFSSLQKKFGTVKLYQICMSAYPVIFLLFPLIHLTALVEQSQKDGSFIGVWIGLGILLALKTTANIVYCKAIGPVMASSMFAISVLHNDFLDGNTVFYVFACIALLAFLSSLTIQEGGELWRND</sequence>
<dbReference type="InParanoid" id="F4S8K5"/>
<evidence type="ECO:0000259" key="8">
    <source>
        <dbReference type="PROSITE" id="PS50850"/>
    </source>
</evidence>
<proteinExistence type="predicted"/>
<evidence type="ECO:0000256" key="4">
    <source>
        <dbReference type="ARBA" id="ARBA00022989"/>
    </source>
</evidence>
<dbReference type="SUPFAM" id="SSF103473">
    <property type="entry name" value="MFS general substrate transporter"/>
    <property type="match status" value="1"/>
</dbReference>
<gene>
    <name evidence="9" type="ORF">MELLADRAFT_94938</name>
</gene>
<dbReference type="GeneID" id="18937073"/>
<dbReference type="Pfam" id="PF07690">
    <property type="entry name" value="MFS_1"/>
    <property type="match status" value="1"/>
</dbReference>
<dbReference type="eggNOG" id="KOG2615">
    <property type="taxonomic scope" value="Eukaryota"/>
</dbReference>
<keyword evidence="2" id="KW-0813">Transport</keyword>
<evidence type="ECO:0000256" key="2">
    <source>
        <dbReference type="ARBA" id="ARBA00022448"/>
    </source>
</evidence>
<feature type="transmembrane region" description="Helical" evidence="7">
    <location>
        <begin position="111"/>
        <end position="133"/>
    </location>
</feature>
<dbReference type="InterPro" id="IPR020846">
    <property type="entry name" value="MFS_dom"/>
</dbReference>
<evidence type="ECO:0000256" key="5">
    <source>
        <dbReference type="ARBA" id="ARBA00023136"/>
    </source>
</evidence>
<feature type="transmembrane region" description="Helical" evidence="7">
    <location>
        <begin position="369"/>
        <end position="391"/>
    </location>
</feature>
<dbReference type="PANTHER" id="PTHR23504">
    <property type="entry name" value="MAJOR FACILITATOR SUPERFAMILY DOMAIN-CONTAINING PROTEIN 10"/>
    <property type="match status" value="1"/>
</dbReference>
<dbReference type="GO" id="GO:0022857">
    <property type="term" value="F:transmembrane transporter activity"/>
    <property type="evidence" value="ECO:0007669"/>
    <property type="project" value="InterPro"/>
</dbReference>
<dbReference type="KEGG" id="mlr:MELLADRAFT_94938"/>
<evidence type="ECO:0000256" key="1">
    <source>
        <dbReference type="ARBA" id="ARBA00004141"/>
    </source>
</evidence>
<dbReference type="Gene3D" id="1.20.1250.20">
    <property type="entry name" value="MFS general substrate transporter like domains"/>
    <property type="match status" value="1"/>
</dbReference>
<dbReference type="HOGENOM" id="CLU_001265_54_6_1"/>
<reference evidence="10" key="1">
    <citation type="journal article" date="2011" name="Proc. Natl. Acad. Sci. U.S.A.">
        <title>Obligate biotrophy features unraveled by the genomic analysis of rust fungi.</title>
        <authorList>
            <person name="Duplessis S."/>
            <person name="Cuomo C.A."/>
            <person name="Lin Y.-C."/>
            <person name="Aerts A."/>
            <person name="Tisserant E."/>
            <person name="Veneault-Fourrey C."/>
            <person name="Joly D.L."/>
            <person name="Hacquard S."/>
            <person name="Amselem J."/>
            <person name="Cantarel B.L."/>
            <person name="Chiu R."/>
            <person name="Coutinho P.M."/>
            <person name="Feau N."/>
            <person name="Field M."/>
            <person name="Frey P."/>
            <person name="Gelhaye E."/>
            <person name="Goldberg J."/>
            <person name="Grabherr M.G."/>
            <person name="Kodira C.D."/>
            <person name="Kohler A."/>
            <person name="Kuees U."/>
            <person name="Lindquist E.A."/>
            <person name="Lucas S.M."/>
            <person name="Mago R."/>
            <person name="Mauceli E."/>
            <person name="Morin E."/>
            <person name="Murat C."/>
            <person name="Pangilinan J.L."/>
            <person name="Park R."/>
            <person name="Pearson M."/>
            <person name="Quesneville H."/>
            <person name="Rouhier N."/>
            <person name="Sakthikumar S."/>
            <person name="Salamov A.A."/>
            <person name="Schmutz J."/>
            <person name="Selles B."/>
            <person name="Shapiro H."/>
            <person name="Tanguay P."/>
            <person name="Tuskan G.A."/>
            <person name="Henrissat B."/>
            <person name="Van de Peer Y."/>
            <person name="Rouze P."/>
            <person name="Ellis J.G."/>
            <person name="Dodds P.N."/>
            <person name="Schein J.E."/>
            <person name="Zhong S."/>
            <person name="Hamelin R.C."/>
            <person name="Grigoriev I.V."/>
            <person name="Szabo L.J."/>
            <person name="Martin F."/>
        </authorList>
    </citation>
    <scope>NUCLEOTIDE SEQUENCE [LARGE SCALE GENOMIC DNA]</scope>
    <source>
        <strain evidence="10">98AG31 / pathotype 3-4-7</strain>
    </source>
</reference>
<dbReference type="CDD" id="cd17330">
    <property type="entry name" value="MFS_SLC46_TetA_like"/>
    <property type="match status" value="1"/>
</dbReference>
<dbReference type="RefSeq" id="XP_007417698.1">
    <property type="nucleotide sequence ID" value="XM_007417636.1"/>
</dbReference>
<organism evidence="10">
    <name type="scientific">Melampsora larici-populina (strain 98AG31 / pathotype 3-4-7)</name>
    <name type="common">Poplar leaf rust fungus</name>
    <dbReference type="NCBI Taxonomy" id="747676"/>
    <lineage>
        <taxon>Eukaryota</taxon>
        <taxon>Fungi</taxon>
        <taxon>Dikarya</taxon>
        <taxon>Basidiomycota</taxon>
        <taxon>Pucciniomycotina</taxon>
        <taxon>Pucciniomycetes</taxon>
        <taxon>Pucciniales</taxon>
        <taxon>Melampsoraceae</taxon>
        <taxon>Melampsora</taxon>
    </lineage>
</organism>
<feature type="transmembrane region" description="Helical" evidence="7">
    <location>
        <begin position="71"/>
        <end position="91"/>
    </location>
</feature>
<dbReference type="PANTHER" id="PTHR23504:SF15">
    <property type="entry name" value="MAJOR FACILITATOR SUPERFAMILY (MFS) PROFILE DOMAIN-CONTAINING PROTEIN"/>
    <property type="match status" value="1"/>
</dbReference>
<feature type="transmembrane region" description="Helical" evidence="7">
    <location>
        <begin position="435"/>
        <end position="453"/>
    </location>
</feature>
<feature type="transmembrane region" description="Helical" evidence="7">
    <location>
        <begin position="252"/>
        <end position="276"/>
    </location>
</feature>
<feature type="transmembrane region" description="Helical" evidence="7">
    <location>
        <begin position="207"/>
        <end position="232"/>
    </location>
</feature>
<feature type="transmembrane region" description="Helical" evidence="7">
    <location>
        <begin position="403"/>
        <end position="423"/>
    </location>
</feature>
<dbReference type="GO" id="GO:0016020">
    <property type="term" value="C:membrane"/>
    <property type="evidence" value="ECO:0007669"/>
    <property type="project" value="UniProtKB-SubCell"/>
</dbReference>
<evidence type="ECO:0000313" key="10">
    <source>
        <dbReference type="Proteomes" id="UP000001072"/>
    </source>
</evidence>
<feature type="region of interest" description="Disordered" evidence="6">
    <location>
        <begin position="1"/>
        <end position="57"/>
    </location>
</feature>
<dbReference type="InterPro" id="IPR036259">
    <property type="entry name" value="MFS_trans_sf"/>
</dbReference>
<keyword evidence="4 7" id="KW-1133">Transmembrane helix</keyword>
<comment type="subcellular location">
    <subcellularLocation>
        <location evidence="1">Membrane</location>
        <topology evidence="1">Multi-pass membrane protein</topology>
    </subcellularLocation>
</comment>